<dbReference type="GO" id="GO:0006457">
    <property type="term" value="P:protein folding"/>
    <property type="evidence" value="ECO:0000318"/>
    <property type="project" value="GO_Central"/>
</dbReference>
<name>A2EBC8_TRIV3</name>
<dbReference type="STRING" id="5722.A2EBC8"/>
<keyword evidence="3" id="KW-1185">Reference proteome</keyword>
<organism evidence="2 3">
    <name type="scientific">Trichomonas vaginalis (strain ATCC PRA-98 / G3)</name>
    <dbReference type="NCBI Taxonomy" id="412133"/>
    <lineage>
        <taxon>Eukaryota</taxon>
        <taxon>Metamonada</taxon>
        <taxon>Parabasalia</taxon>
        <taxon>Trichomonadida</taxon>
        <taxon>Trichomonadidae</taxon>
        <taxon>Trichomonas</taxon>
    </lineage>
</organism>
<protein>
    <recommendedName>
        <fullName evidence="1">Thioredoxin domain-containing protein</fullName>
    </recommendedName>
</protein>
<dbReference type="VEuPathDB" id="TrichDB:TVAGG3_0309410"/>
<dbReference type="SUPFAM" id="SSF52833">
    <property type="entry name" value="Thioredoxin-like"/>
    <property type="match status" value="2"/>
</dbReference>
<dbReference type="SMR" id="A2EBC8"/>
<accession>A2EBC8</accession>
<evidence type="ECO:0000259" key="1">
    <source>
        <dbReference type="Pfam" id="PF00085"/>
    </source>
</evidence>
<dbReference type="InterPro" id="IPR036249">
    <property type="entry name" value="Thioredoxin-like_sf"/>
</dbReference>
<dbReference type="InterPro" id="IPR013766">
    <property type="entry name" value="Thioredoxin_domain"/>
</dbReference>
<proteinExistence type="predicted"/>
<dbReference type="Gene3D" id="3.40.30.10">
    <property type="entry name" value="Glutaredoxin"/>
    <property type="match status" value="2"/>
</dbReference>
<dbReference type="GO" id="GO:0005783">
    <property type="term" value="C:endoplasmic reticulum"/>
    <property type="evidence" value="ECO:0000318"/>
    <property type="project" value="GO_Central"/>
</dbReference>
<dbReference type="AlphaFoldDB" id="A2EBC8"/>
<reference evidence="2" key="1">
    <citation type="submission" date="2006-10" db="EMBL/GenBank/DDBJ databases">
        <authorList>
            <person name="Amadeo P."/>
            <person name="Zhao Q."/>
            <person name="Wortman J."/>
            <person name="Fraser-Liggett C."/>
            <person name="Carlton J."/>
        </authorList>
    </citation>
    <scope>NUCLEOTIDE SEQUENCE</scope>
    <source>
        <strain evidence="2">G3</strain>
    </source>
</reference>
<feature type="domain" description="Thioredoxin" evidence="1">
    <location>
        <begin position="17"/>
        <end position="112"/>
    </location>
</feature>
<evidence type="ECO:0000313" key="3">
    <source>
        <dbReference type="Proteomes" id="UP000001542"/>
    </source>
</evidence>
<sequence>MFFSFFLGHILSYSIDIDEDEFNEYYSKQIDLMFFFYGPKCDECNSKLQDYDDASFFFKKTRFVTVNCHKEDMLCKRMSVVTLPAIKYLTFNPENHINYRGSYTLKSIVNFTEQVSKEKPEYQRANPKSINKFNINDYTDQKCLVSAFYTPQSISSLPFFPVVRNMTRVFENENNITISTINCLESPTLCEGFPISSLPAFALYQNGKFLKLNGSSLEGTVEDINNHCGTTKLVNGFKKRKSCVSYFNQRIRSKNKNTEGPEECVEIYNLDKELLQIKPQLKQILKQRNASQDLLDIAYSKLCAIEELDSVIDSILDEEEENL</sequence>
<dbReference type="PANTHER" id="PTHR45672">
    <property type="entry name" value="PROTEIN DISULFIDE-ISOMERASE C17H9.14C-RELATED"/>
    <property type="match status" value="1"/>
</dbReference>
<reference evidence="2" key="2">
    <citation type="journal article" date="2007" name="Science">
        <title>Draft genome sequence of the sexually transmitted pathogen Trichomonas vaginalis.</title>
        <authorList>
            <person name="Carlton J.M."/>
            <person name="Hirt R.P."/>
            <person name="Silva J.C."/>
            <person name="Delcher A.L."/>
            <person name="Schatz M."/>
            <person name="Zhao Q."/>
            <person name="Wortman J.R."/>
            <person name="Bidwell S.L."/>
            <person name="Alsmark U.C.M."/>
            <person name="Besteiro S."/>
            <person name="Sicheritz-Ponten T."/>
            <person name="Noel C.J."/>
            <person name="Dacks J.B."/>
            <person name="Foster P.G."/>
            <person name="Simillion C."/>
            <person name="Van de Peer Y."/>
            <person name="Miranda-Saavedra D."/>
            <person name="Barton G.J."/>
            <person name="Westrop G.D."/>
            <person name="Mueller S."/>
            <person name="Dessi D."/>
            <person name="Fiori P.L."/>
            <person name="Ren Q."/>
            <person name="Paulsen I."/>
            <person name="Zhang H."/>
            <person name="Bastida-Corcuera F.D."/>
            <person name="Simoes-Barbosa A."/>
            <person name="Brown M.T."/>
            <person name="Hayes R.D."/>
            <person name="Mukherjee M."/>
            <person name="Okumura C.Y."/>
            <person name="Schneider R."/>
            <person name="Smith A.J."/>
            <person name="Vanacova S."/>
            <person name="Villalvazo M."/>
            <person name="Haas B.J."/>
            <person name="Pertea M."/>
            <person name="Feldblyum T.V."/>
            <person name="Utterback T.R."/>
            <person name="Shu C.L."/>
            <person name="Osoegawa K."/>
            <person name="de Jong P.J."/>
            <person name="Hrdy I."/>
            <person name="Horvathova L."/>
            <person name="Zubacova Z."/>
            <person name="Dolezal P."/>
            <person name="Malik S.B."/>
            <person name="Logsdon J.M. Jr."/>
            <person name="Henze K."/>
            <person name="Gupta A."/>
            <person name="Wang C.C."/>
            <person name="Dunne R.L."/>
            <person name="Upcroft J.A."/>
            <person name="Upcroft P."/>
            <person name="White O."/>
            <person name="Salzberg S.L."/>
            <person name="Tang P."/>
            <person name="Chiu C.-H."/>
            <person name="Lee Y.-S."/>
            <person name="Embley T.M."/>
            <person name="Coombs G.H."/>
            <person name="Mottram J.C."/>
            <person name="Tachezy J."/>
            <person name="Fraser-Liggett C.M."/>
            <person name="Johnson P.J."/>
        </authorList>
    </citation>
    <scope>NUCLEOTIDE SEQUENCE [LARGE SCALE GENOMIC DNA]</scope>
    <source>
        <strain evidence="2">G3</strain>
    </source>
</reference>
<dbReference type="Pfam" id="PF00085">
    <property type="entry name" value="Thioredoxin"/>
    <property type="match status" value="1"/>
</dbReference>
<dbReference type="CDD" id="cd02961">
    <property type="entry name" value="PDI_a_family"/>
    <property type="match status" value="1"/>
</dbReference>
<dbReference type="RefSeq" id="XP_001322296.1">
    <property type="nucleotide sequence ID" value="XM_001322261.1"/>
</dbReference>
<dbReference type="KEGG" id="tva:4768004"/>
<evidence type="ECO:0000313" key="2">
    <source>
        <dbReference type="EMBL" id="EAY10073.1"/>
    </source>
</evidence>
<dbReference type="VEuPathDB" id="TrichDB:TVAG_329600"/>
<gene>
    <name evidence="2" type="ORF">TVAG_329600</name>
</gene>
<dbReference type="PANTHER" id="PTHR45672:SF2">
    <property type="entry name" value="PROTEIN DISULFIDE-ISOMERASE A5"/>
    <property type="match status" value="1"/>
</dbReference>
<dbReference type="InParanoid" id="A2EBC8"/>
<dbReference type="Proteomes" id="UP000001542">
    <property type="component" value="Unassembled WGS sequence"/>
</dbReference>
<dbReference type="InterPro" id="IPR051063">
    <property type="entry name" value="PDI"/>
</dbReference>
<dbReference type="EMBL" id="DS113345">
    <property type="protein sequence ID" value="EAY10073.1"/>
    <property type="molecule type" value="Genomic_DNA"/>
</dbReference>
<dbReference type="GO" id="GO:0003756">
    <property type="term" value="F:protein disulfide isomerase activity"/>
    <property type="evidence" value="ECO:0000318"/>
    <property type="project" value="GO_Central"/>
</dbReference>